<evidence type="ECO:0000256" key="2">
    <source>
        <dbReference type="ARBA" id="ARBA00023315"/>
    </source>
</evidence>
<dbReference type="CDD" id="cd04301">
    <property type="entry name" value="NAT_SF"/>
    <property type="match status" value="1"/>
</dbReference>
<dbReference type="InterPro" id="IPR016181">
    <property type="entry name" value="Acyl_CoA_acyltransferase"/>
</dbReference>
<feature type="domain" description="N-acetyltransferase" evidence="3">
    <location>
        <begin position="3"/>
        <end position="147"/>
    </location>
</feature>
<sequence>MTLTISPVTEADRADWEALFRAYADFYHTEARAAEPQVWDWIHAEAEPYWADLARDAAGQALGLVQYSLMHRSLSGGMVVYLSDLYTVPEARGQGVGRALIDHVRAFARARGYASVRWLTAETNVAARRLYDSYAPASGFILYSVAP</sequence>
<dbReference type="OrthoDB" id="9805924at2"/>
<dbReference type="EMBL" id="OBMT01000001">
    <property type="protein sequence ID" value="SOB93089.1"/>
    <property type="molecule type" value="Genomic_DNA"/>
</dbReference>
<dbReference type="SUPFAM" id="SSF55729">
    <property type="entry name" value="Acyl-CoA N-acyltransferases (Nat)"/>
    <property type="match status" value="1"/>
</dbReference>
<evidence type="ECO:0000256" key="1">
    <source>
        <dbReference type="ARBA" id="ARBA00022679"/>
    </source>
</evidence>
<dbReference type="Pfam" id="PF00583">
    <property type="entry name" value="Acetyltransf_1"/>
    <property type="match status" value="1"/>
</dbReference>
<dbReference type="InterPro" id="IPR000182">
    <property type="entry name" value="GNAT_dom"/>
</dbReference>
<reference evidence="5" key="1">
    <citation type="submission" date="2017-08" db="EMBL/GenBank/DDBJ databases">
        <authorList>
            <person name="Varghese N."/>
            <person name="Submissions S."/>
        </authorList>
    </citation>
    <scope>NUCLEOTIDE SEQUENCE [LARGE SCALE GENOMIC DNA]</scope>
    <source>
        <strain evidence="5">JA276</strain>
    </source>
</reference>
<dbReference type="PANTHER" id="PTHR43420:SF47">
    <property type="entry name" value="N-ACETYLTRANSFERASE DOMAIN-CONTAINING PROTEIN"/>
    <property type="match status" value="1"/>
</dbReference>
<gene>
    <name evidence="4" type="ORF">SAMN05877831_101109</name>
</gene>
<evidence type="ECO:0000259" key="3">
    <source>
        <dbReference type="PROSITE" id="PS51186"/>
    </source>
</evidence>
<organism evidence="4 5">
    <name type="scientific">Rhodobacter maris</name>
    <dbReference type="NCBI Taxonomy" id="446682"/>
    <lineage>
        <taxon>Bacteria</taxon>
        <taxon>Pseudomonadati</taxon>
        <taxon>Pseudomonadota</taxon>
        <taxon>Alphaproteobacteria</taxon>
        <taxon>Rhodobacterales</taxon>
        <taxon>Rhodobacter group</taxon>
        <taxon>Rhodobacter</taxon>
    </lineage>
</organism>
<keyword evidence="1 4" id="KW-0808">Transferase</keyword>
<proteinExistence type="predicted"/>
<dbReference type="PROSITE" id="PS51186">
    <property type="entry name" value="GNAT"/>
    <property type="match status" value="1"/>
</dbReference>
<dbReference type="PANTHER" id="PTHR43420">
    <property type="entry name" value="ACETYLTRANSFERASE"/>
    <property type="match status" value="1"/>
</dbReference>
<dbReference type="Proteomes" id="UP000219111">
    <property type="component" value="Unassembled WGS sequence"/>
</dbReference>
<name>A0A285RHC2_9RHOB</name>
<evidence type="ECO:0000313" key="4">
    <source>
        <dbReference type="EMBL" id="SOB93089.1"/>
    </source>
</evidence>
<dbReference type="AlphaFoldDB" id="A0A285RHC2"/>
<protein>
    <submittedName>
        <fullName evidence="4">Acetyltransferase (GNAT) family protein</fullName>
    </submittedName>
</protein>
<dbReference type="Gene3D" id="3.40.630.30">
    <property type="match status" value="1"/>
</dbReference>
<keyword evidence="2" id="KW-0012">Acyltransferase</keyword>
<dbReference type="InterPro" id="IPR050680">
    <property type="entry name" value="YpeA/RimI_acetyltransf"/>
</dbReference>
<dbReference type="GO" id="GO:0016747">
    <property type="term" value="F:acyltransferase activity, transferring groups other than amino-acyl groups"/>
    <property type="evidence" value="ECO:0007669"/>
    <property type="project" value="InterPro"/>
</dbReference>
<dbReference type="RefSeq" id="WP_097068163.1">
    <property type="nucleotide sequence ID" value="NZ_OBMT01000001.1"/>
</dbReference>
<keyword evidence="5" id="KW-1185">Reference proteome</keyword>
<accession>A0A285RHC2</accession>
<evidence type="ECO:0000313" key="5">
    <source>
        <dbReference type="Proteomes" id="UP000219111"/>
    </source>
</evidence>